<sequence length="189" mass="22568">MNIDDNNFITEIQKRNPKALQYIVDKYINLIFKVVSSVLNSNFHNQFVEECVNDIFLSIWNNIDSFDINNGNFKNWITAIAKYKAIDYKRKLFKEYSKSSLDDYRNSLSNKNTTEDLIISKENKYELLKEINNMKPKDKEIFIRRYFLHDDIENIAKILGTNRNCVDKKLSRGRKFLKEKLRFLKGEIF</sequence>
<organism evidence="8 9">
    <name type="scientific">Clostridium niameyense</name>
    <dbReference type="NCBI Taxonomy" id="1622073"/>
    <lineage>
        <taxon>Bacteria</taxon>
        <taxon>Bacillati</taxon>
        <taxon>Bacillota</taxon>
        <taxon>Clostridia</taxon>
        <taxon>Eubacteriales</taxon>
        <taxon>Clostridiaceae</taxon>
        <taxon>Clostridium</taxon>
    </lineage>
</organism>
<evidence type="ECO:0000313" key="8">
    <source>
        <dbReference type="EMBL" id="NEZ47473.1"/>
    </source>
</evidence>
<dbReference type="Gene3D" id="1.10.10.10">
    <property type="entry name" value="Winged helix-like DNA-binding domain superfamily/Winged helix DNA-binding domain"/>
    <property type="match status" value="1"/>
</dbReference>
<comment type="similarity">
    <text evidence="1">Belongs to the sigma-70 factor family. ECF subfamily.</text>
</comment>
<comment type="caution">
    <text evidence="8">The sequence shown here is derived from an EMBL/GenBank/DDBJ whole genome shotgun (WGS) entry which is preliminary data.</text>
</comment>
<dbReference type="InterPro" id="IPR014284">
    <property type="entry name" value="RNA_pol_sigma-70_dom"/>
</dbReference>
<proteinExistence type="inferred from homology"/>
<keyword evidence="9" id="KW-1185">Reference proteome</keyword>
<name>A0A6M0RB61_9CLOT</name>
<evidence type="ECO:0000259" key="6">
    <source>
        <dbReference type="Pfam" id="PF04542"/>
    </source>
</evidence>
<keyword evidence="2" id="KW-0805">Transcription regulation</keyword>
<dbReference type="PANTHER" id="PTHR43133">
    <property type="entry name" value="RNA POLYMERASE ECF-TYPE SIGMA FACTO"/>
    <property type="match status" value="1"/>
</dbReference>
<dbReference type="InterPro" id="IPR039425">
    <property type="entry name" value="RNA_pol_sigma-70-like"/>
</dbReference>
<dbReference type="SUPFAM" id="SSF88659">
    <property type="entry name" value="Sigma3 and sigma4 domains of RNA polymerase sigma factors"/>
    <property type="match status" value="1"/>
</dbReference>
<accession>A0A6M0RB61</accession>
<gene>
    <name evidence="8" type="ORF">FDF74_09745</name>
</gene>
<evidence type="ECO:0000256" key="4">
    <source>
        <dbReference type="ARBA" id="ARBA00023125"/>
    </source>
</evidence>
<dbReference type="RefSeq" id="WP_163249483.1">
    <property type="nucleotide sequence ID" value="NZ_SXDP01000008.1"/>
</dbReference>
<dbReference type="Pfam" id="PF04542">
    <property type="entry name" value="Sigma70_r2"/>
    <property type="match status" value="1"/>
</dbReference>
<evidence type="ECO:0000256" key="3">
    <source>
        <dbReference type="ARBA" id="ARBA00023082"/>
    </source>
</evidence>
<dbReference type="AlphaFoldDB" id="A0A6M0RB61"/>
<dbReference type="Pfam" id="PF08281">
    <property type="entry name" value="Sigma70_r4_2"/>
    <property type="match status" value="1"/>
</dbReference>
<dbReference type="GO" id="GO:0016987">
    <property type="term" value="F:sigma factor activity"/>
    <property type="evidence" value="ECO:0007669"/>
    <property type="project" value="UniProtKB-KW"/>
</dbReference>
<evidence type="ECO:0000259" key="7">
    <source>
        <dbReference type="Pfam" id="PF08281"/>
    </source>
</evidence>
<reference evidence="8 9" key="1">
    <citation type="submission" date="2019-04" db="EMBL/GenBank/DDBJ databases">
        <title>Genome sequencing of Clostridium botulinum Groups I-IV and Clostridium butyricum.</title>
        <authorList>
            <person name="Brunt J."/>
            <person name="Van Vliet A.H.M."/>
            <person name="Stringer S.C."/>
            <person name="Carter A.T."/>
            <person name="Peck M.W."/>
        </authorList>
    </citation>
    <scope>NUCLEOTIDE SEQUENCE [LARGE SCALE GENOMIC DNA]</scope>
    <source>
        <strain evidence="8 9">IFR 18/094</strain>
    </source>
</reference>
<dbReference type="InterPro" id="IPR007627">
    <property type="entry name" value="RNA_pol_sigma70_r2"/>
</dbReference>
<dbReference type="SUPFAM" id="SSF88946">
    <property type="entry name" value="Sigma2 domain of RNA polymerase sigma factors"/>
    <property type="match status" value="1"/>
</dbReference>
<protein>
    <submittedName>
        <fullName evidence="8">Sigma-70 family RNA polymerase sigma factor</fullName>
    </submittedName>
</protein>
<dbReference type="InterPro" id="IPR036388">
    <property type="entry name" value="WH-like_DNA-bd_sf"/>
</dbReference>
<keyword evidence="3" id="KW-0731">Sigma factor</keyword>
<dbReference type="NCBIfam" id="TIGR02937">
    <property type="entry name" value="sigma70-ECF"/>
    <property type="match status" value="1"/>
</dbReference>
<feature type="domain" description="RNA polymerase sigma factor 70 region 4 type 2" evidence="7">
    <location>
        <begin position="126"/>
        <end position="177"/>
    </location>
</feature>
<evidence type="ECO:0000256" key="1">
    <source>
        <dbReference type="ARBA" id="ARBA00010641"/>
    </source>
</evidence>
<feature type="domain" description="RNA polymerase sigma-70 region 2" evidence="6">
    <location>
        <begin position="24"/>
        <end position="91"/>
    </location>
</feature>
<keyword evidence="4" id="KW-0238">DNA-binding</keyword>
<dbReference type="Proteomes" id="UP000473885">
    <property type="component" value="Unassembled WGS sequence"/>
</dbReference>
<dbReference type="InterPro" id="IPR013324">
    <property type="entry name" value="RNA_pol_sigma_r3/r4-like"/>
</dbReference>
<dbReference type="InterPro" id="IPR013249">
    <property type="entry name" value="RNA_pol_sigma70_r4_t2"/>
</dbReference>
<dbReference type="Gene3D" id="1.10.1740.10">
    <property type="match status" value="1"/>
</dbReference>
<dbReference type="EMBL" id="SXDP01000008">
    <property type="protein sequence ID" value="NEZ47473.1"/>
    <property type="molecule type" value="Genomic_DNA"/>
</dbReference>
<evidence type="ECO:0000256" key="2">
    <source>
        <dbReference type="ARBA" id="ARBA00023015"/>
    </source>
</evidence>
<dbReference type="InterPro" id="IPR013325">
    <property type="entry name" value="RNA_pol_sigma_r2"/>
</dbReference>
<evidence type="ECO:0000256" key="5">
    <source>
        <dbReference type="ARBA" id="ARBA00023163"/>
    </source>
</evidence>
<evidence type="ECO:0000313" key="9">
    <source>
        <dbReference type="Proteomes" id="UP000473885"/>
    </source>
</evidence>
<dbReference type="GO" id="GO:0006352">
    <property type="term" value="P:DNA-templated transcription initiation"/>
    <property type="evidence" value="ECO:0007669"/>
    <property type="project" value="InterPro"/>
</dbReference>
<dbReference type="PANTHER" id="PTHR43133:SF8">
    <property type="entry name" value="RNA POLYMERASE SIGMA FACTOR HI_1459-RELATED"/>
    <property type="match status" value="1"/>
</dbReference>
<keyword evidence="5" id="KW-0804">Transcription</keyword>
<dbReference type="GO" id="GO:0003677">
    <property type="term" value="F:DNA binding"/>
    <property type="evidence" value="ECO:0007669"/>
    <property type="project" value="UniProtKB-KW"/>
</dbReference>